<name>A0A9Q1CSQ2_HOLLE</name>
<dbReference type="SUPFAM" id="SSF48726">
    <property type="entry name" value="Immunoglobulin"/>
    <property type="match status" value="2"/>
</dbReference>
<dbReference type="Pfam" id="PF05729">
    <property type="entry name" value="NACHT"/>
    <property type="match status" value="1"/>
</dbReference>
<dbReference type="PANTHER" id="PTHR46312">
    <property type="entry name" value="NACHT DOMAIN-CONTAINING PROTEIN"/>
    <property type="match status" value="1"/>
</dbReference>
<accession>A0A9Q1CSQ2</accession>
<dbReference type="InterPro" id="IPR003599">
    <property type="entry name" value="Ig_sub"/>
</dbReference>
<dbReference type="OrthoDB" id="6353782at2759"/>
<feature type="domain" description="NACHT" evidence="1">
    <location>
        <begin position="522"/>
        <end position="643"/>
    </location>
</feature>
<evidence type="ECO:0000313" key="2">
    <source>
        <dbReference type="EMBL" id="KAJ8049869.1"/>
    </source>
</evidence>
<dbReference type="SUPFAM" id="SSF52540">
    <property type="entry name" value="P-loop containing nucleoside triphosphate hydrolases"/>
    <property type="match status" value="1"/>
</dbReference>
<sequence>MFSFIGNKDCVSTQYIEINSTGTIQCSFQEGFFGVIWYNSTDLFHDEAVLTMKDSVKSGRGFTSGKLDIYPNGSLIINNVSIADEGNYTVIKLETSQQKDKPYVISVSVIAHPLSNQPEIDFCDNSGGICFQTLDKKSNLLCSLRDARPVIAINWLVRTIEGDRKLSSHLSIASEDGILFTSRASTNNPFLYSPLLTLLVCKGESSATILEDNESLVLVQNRDESLMTSQPRKLLLQNGSVLELYCSNSHISYLVWQLKTTSDIKFKNVLLAVYLEEEITQNYEKEYKSMTTGSLILNDVGIQHEGVYRCISGNGYKNHITLYEVLVFVLASPTHIVVEGCPVQQYCVLNVEPEGTLTCSLNGIRPHVELDLEDVSGSSSTFLTFFNKHLTVKSNGDTFDVSLTLQYRFSGGSGSRVTVECKVTKTDIEQFYLSTKFDLLFLFYFVKIEQVFVRELKEKYRDLYDGVQPIPYIRDRLYCVDSVFVEGGIEYMATREKVGGQAIWRNLETYINILSDEQVKSTRRILEGEPGYGKSTLLLQLAYDWCNKIPSSHLEKTDVLILLRLRQLRGVISVYKAIKQFLLPKDSTLTESDIEDILRKSSSIVILLDGYDEYPDQDTNSDVINIIKRNMFQQVDVIVTTRSAYLPKEYPALTKRLRLTGFDDKARDQYIRKAVVADDTNAEQKINDRLKENPVLKDLCQVPLLFVMFAHMSHENDSFQTFTSVTKFFRYMISCFHSHMKNKMKDENVEKYDLFETDHSKLDQLAFDALNSATPQIVWTKDDMCRMLGNDFYEQYVRIGILREEEVLDITNNTEIGRYKTEVQFYHKLFCEWYAAHYLSEYAAREEVTFNPWAKSAQTEHSVYGIDPLVDCNYETGKGNETDDYFKYLDPFDLQYVYRFACGINSKAAEKIIEYLKSRKDALRFAALCSLERSGKVEDVLHNVQDLCSTTVYIRNDDTFLLQRSNIQLLEIAETNKVR</sequence>
<evidence type="ECO:0000313" key="3">
    <source>
        <dbReference type="Proteomes" id="UP001152320"/>
    </source>
</evidence>
<dbReference type="EMBL" id="JAIZAY010000001">
    <property type="protein sequence ID" value="KAJ8049869.1"/>
    <property type="molecule type" value="Genomic_DNA"/>
</dbReference>
<dbReference type="InterPro" id="IPR013783">
    <property type="entry name" value="Ig-like_fold"/>
</dbReference>
<reference evidence="2" key="1">
    <citation type="submission" date="2021-10" db="EMBL/GenBank/DDBJ databases">
        <title>Tropical sea cucumber genome reveals ecological adaptation and Cuvierian tubules defense mechanism.</title>
        <authorList>
            <person name="Chen T."/>
        </authorList>
    </citation>
    <scope>NUCLEOTIDE SEQUENCE</scope>
    <source>
        <strain evidence="2">Nanhai2018</strain>
        <tissue evidence="2">Muscle</tissue>
    </source>
</reference>
<proteinExistence type="predicted"/>
<dbReference type="SMART" id="SM00409">
    <property type="entry name" value="IG"/>
    <property type="match status" value="2"/>
</dbReference>
<gene>
    <name evidence="2" type="ORF">HOLleu_02795</name>
</gene>
<dbReference type="InterPro" id="IPR007111">
    <property type="entry name" value="NACHT_NTPase"/>
</dbReference>
<dbReference type="Gene3D" id="2.60.40.10">
    <property type="entry name" value="Immunoglobulins"/>
    <property type="match status" value="2"/>
</dbReference>
<protein>
    <submittedName>
        <fullName evidence="2">NLR family CARD domain-containing protein 4</fullName>
    </submittedName>
</protein>
<evidence type="ECO:0000259" key="1">
    <source>
        <dbReference type="PROSITE" id="PS50837"/>
    </source>
</evidence>
<comment type="caution">
    <text evidence="2">The sequence shown here is derived from an EMBL/GenBank/DDBJ whole genome shotgun (WGS) entry which is preliminary data.</text>
</comment>
<organism evidence="2 3">
    <name type="scientific">Holothuria leucospilota</name>
    <name type="common">Black long sea cucumber</name>
    <name type="synonym">Mertensiothuria leucospilota</name>
    <dbReference type="NCBI Taxonomy" id="206669"/>
    <lineage>
        <taxon>Eukaryota</taxon>
        <taxon>Metazoa</taxon>
        <taxon>Echinodermata</taxon>
        <taxon>Eleutherozoa</taxon>
        <taxon>Echinozoa</taxon>
        <taxon>Holothuroidea</taxon>
        <taxon>Aspidochirotacea</taxon>
        <taxon>Aspidochirotida</taxon>
        <taxon>Holothuriidae</taxon>
        <taxon>Holothuria</taxon>
    </lineage>
</organism>
<dbReference type="Gene3D" id="3.40.50.300">
    <property type="entry name" value="P-loop containing nucleotide triphosphate hydrolases"/>
    <property type="match status" value="1"/>
</dbReference>
<dbReference type="InterPro" id="IPR027417">
    <property type="entry name" value="P-loop_NTPase"/>
</dbReference>
<dbReference type="PANTHER" id="PTHR46312:SF2">
    <property type="entry name" value="NUCLEOTIDE-BINDING OLIGOMERIZATION DOMAIN-CONTAINING PROTEIN 2-LIKE"/>
    <property type="match status" value="1"/>
</dbReference>
<dbReference type="Proteomes" id="UP001152320">
    <property type="component" value="Chromosome 1"/>
</dbReference>
<dbReference type="PROSITE" id="PS50837">
    <property type="entry name" value="NACHT"/>
    <property type="match status" value="1"/>
</dbReference>
<dbReference type="InterPro" id="IPR036179">
    <property type="entry name" value="Ig-like_dom_sf"/>
</dbReference>
<dbReference type="AlphaFoldDB" id="A0A9Q1CSQ2"/>
<keyword evidence="3" id="KW-1185">Reference proteome</keyword>